<dbReference type="Pfam" id="PF00400">
    <property type="entry name" value="WD40"/>
    <property type="match status" value="3"/>
</dbReference>
<dbReference type="PROSITE" id="PS50082">
    <property type="entry name" value="WD_REPEATS_2"/>
    <property type="match status" value="2"/>
</dbReference>
<sequence length="353" mass="38763">MIETPELLKKYQPKQFKVIDADPQVSSARFSPCGKVLVAGGYDAKIRRWNFQTEEFTELAALEGHHGWIEAFAFTPGGEQLFAGDSWGKLVCWGDIHGEKPAATWQHEQAHDGWIRDLSINGDGQLLASIATDHKLKIWSIADGKLQHELSIVEDPRVVKFHPDGSLLVGDAKGIVQWLKLDGTLIKKFDAGILFVLSRLQDCGGVQCLTFDREAKMLAVGGTLPKNGGTVVGVPTLLLFDMATGEQKQKFDLGDGQDVFVADLRYHDEGFLSLVTYGTPGKGQLLYVRPDEKTPFFTEKKLANPHSLSWHPDGKRFAVAATNTGSNGNGRRLGKDGEYLGNKSPIHLFAIPA</sequence>
<feature type="repeat" description="WD" evidence="3">
    <location>
        <begin position="25"/>
        <end position="59"/>
    </location>
</feature>
<dbReference type="AlphaFoldDB" id="A0A517YLW4"/>
<organism evidence="4 5">
    <name type="scientific">Anatilimnocola aggregata</name>
    <dbReference type="NCBI Taxonomy" id="2528021"/>
    <lineage>
        <taxon>Bacteria</taxon>
        <taxon>Pseudomonadati</taxon>
        <taxon>Planctomycetota</taxon>
        <taxon>Planctomycetia</taxon>
        <taxon>Pirellulales</taxon>
        <taxon>Pirellulaceae</taxon>
        <taxon>Anatilimnocola</taxon>
    </lineage>
</organism>
<evidence type="ECO:0000256" key="1">
    <source>
        <dbReference type="ARBA" id="ARBA00022574"/>
    </source>
</evidence>
<feature type="repeat" description="WD" evidence="3">
    <location>
        <begin position="108"/>
        <end position="149"/>
    </location>
</feature>
<keyword evidence="2" id="KW-0677">Repeat</keyword>
<dbReference type="PANTHER" id="PTHR22847:SF637">
    <property type="entry name" value="WD REPEAT DOMAIN 5B"/>
    <property type="match status" value="1"/>
</dbReference>
<evidence type="ECO:0000313" key="5">
    <source>
        <dbReference type="Proteomes" id="UP000315017"/>
    </source>
</evidence>
<dbReference type="InterPro" id="IPR001680">
    <property type="entry name" value="WD40_rpt"/>
</dbReference>
<keyword evidence="1 3" id="KW-0853">WD repeat</keyword>
<dbReference type="OrthoDB" id="230341at2"/>
<dbReference type="SUPFAM" id="SSF50978">
    <property type="entry name" value="WD40 repeat-like"/>
    <property type="match status" value="1"/>
</dbReference>
<dbReference type="RefSeq" id="WP_145097948.1">
    <property type="nucleotide sequence ID" value="NZ_CP036274.1"/>
</dbReference>
<proteinExistence type="predicted"/>
<reference evidence="4 5" key="1">
    <citation type="submission" date="2019-02" db="EMBL/GenBank/DDBJ databases">
        <title>Deep-cultivation of Planctomycetes and their phenomic and genomic characterization uncovers novel biology.</title>
        <authorList>
            <person name="Wiegand S."/>
            <person name="Jogler M."/>
            <person name="Boedeker C."/>
            <person name="Pinto D."/>
            <person name="Vollmers J."/>
            <person name="Rivas-Marin E."/>
            <person name="Kohn T."/>
            <person name="Peeters S.H."/>
            <person name="Heuer A."/>
            <person name="Rast P."/>
            <person name="Oberbeckmann S."/>
            <person name="Bunk B."/>
            <person name="Jeske O."/>
            <person name="Meyerdierks A."/>
            <person name="Storesund J.E."/>
            <person name="Kallscheuer N."/>
            <person name="Luecker S."/>
            <person name="Lage O.M."/>
            <person name="Pohl T."/>
            <person name="Merkel B.J."/>
            <person name="Hornburger P."/>
            <person name="Mueller R.-W."/>
            <person name="Bruemmer F."/>
            <person name="Labrenz M."/>
            <person name="Spormann A.M."/>
            <person name="Op den Camp H."/>
            <person name="Overmann J."/>
            <person name="Amann R."/>
            <person name="Jetten M.S.M."/>
            <person name="Mascher T."/>
            <person name="Medema M.H."/>
            <person name="Devos D.P."/>
            <person name="Kaster A.-K."/>
            <person name="Ovreas L."/>
            <person name="Rohde M."/>
            <person name="Galperin M.Y."/>
            <person name="Jogler C."/>
        </authorList>
    </citation>
    <scope>NUCLEOTIDE SEQUENCE [LARGE SCALE GENOMIC DNA]</scope>
    <source>
        <strain evidence="4 5">ETA_A8</strain>
    </source>
</reference>
<dbReference type="KEGG" id="aagg:ETAA8_63610"/>
<gene>
    <name evidence="4" type="ORF">ETAA8_63610</name>
</gene>
<keyword evidence="5" id="KW-1185">Reference proteome</keyword>
<evidence type="ECO:0000256" key="2">
    <source>
        <dbReference type="ARBA" id="ARBA00022737"/>
    </source>
</evidence>
<dbReference type="SMART" id="SM00320">
    <property type="entry name" value="WD40"/>
    <property type="match status" value="4"/>
</dbReference>
<name>A0A517YLW4_9BACT</name>
<dbReference type="Proteomes" id="UP000315017">
    <property type="component" value="Chromosome"/>
</dbReference>
<dbReference type="EMBL" id="CP036274">
    <property type="protein sequence ID" value="QDU31208.1"/>
    <property type="molecule type" value="Genomic_DNA"/>
</dbReference>
<evidence type="ECO:0000256" key="3">
    <source>
        <dbReference type="PROSITE-ProRule" id="PRU00221"/>
    </source>
</evidence>
<dbReference type="InterPro" id="IPR036322">
    <property type="entry name" value="WD40_repeat_dom_sf"/>
</dbReference>
<protein>
    <submittedName>
        <fullName evidence="4">WD domain, G-beta repeat</fullName>
    </submittedName>
</protein>
<dbReference type="PROSITE" id="PS50294">
    <property type="entry name" value="WD_REPEATS_REGION"/>
    <property type="match status" value="1"/>
</dbReference>
<evidence type="ECO:0000313" key="4">
    <source>
        <dbReference type="EMBL" id="QDU31208.1"/>
    </source>
</evidence>
<dbReference type="PANTHER" id="PTHR22847">
    <property type="entry name" value="WD40 REPEAT PROTEIN"/>
    <property type="match status" value="1"/>
</dbReference>
<accession>A0A517YLW4</accession>
<dbReference type="InterPro" id="IPR015943">
    <property type="entry name" value="WD40/YVTN_repeat-like_dom_sf"/>
</dbReference>
<dbReference type="Gene3D" id="2.130.10.10">
    <property type="entry name" value="YVTN repeat-like/Quinoprotein amine dehydrogenase"/>
    <property type="match status" value="2"/>
</dbReference>